<feature type="transmembrane region" description="Helical" evidence="10">
    <location>
        <begin position="539"/>
        <end position="561"/>
    </location>
</feature>
<evidence type="ECO:0000256" key="1">
    <source>
        <dbReference type="ARBA" id="ARBA00004141"/>
    </source>
</evidence>
<dbReference type="EMBL" id="CM009305">
    <property type="protein sequence ID" value="PNS98052.1"/>
    <property type="molecule type" value="Genomic_DNA"/>
</dbReference>
<dbReference type="Pfam" id="PF00005">
    <property type="entry name" value="ABC_tran"/>
    <property type="match status" value="1"/>
</dbReference>
<dbReference type="GO" id="GO:0005886">
    <property type="term" value="C:plasma membrane"/>
    <property type="evidence" value="ECO:0000318"/>
    <property type="project" value="GO_Central"/>
</dbReference>
<dbReference type="SUPFAM" id="SSF52540">
    <property type="entry name" value="P-loop containing nucleoside triphosphate hydrolases"/>
    <property type="match status" value="1"/>
</dbReference>
<gene>
    <name evidence="12" type="ORF">POPTR_016G056600</name>
</gene>
<dbReference type="InterPro" id="IPR017871">
    <property type="entry name" value="ABC_transporter-like_CS"/>
</dbReference>
<comment type="similarity">
    <text evidence="2">Belongs to the ABC transporter superfamily. ABCG family. Eye pigment precursor importer (TC 3.A.1.204) subfamily.</text>
</comment>
<dbReference type="GO" id="GO:0022857">
    <property type="term" value="F:transmembrane transporter activity"/>
    <property type="evidence" value="ECO:0000318"/>
    <property type="project" value="GO_Central"/>
</dbReference>
<dbReference type="GO" id="GO:0005524">
    <property type="term" value="F:ATP binding"/>
    <property type="evidence" value="ECO:0007669"/>
    <property type="project" value="UniProtKB-KW"/>
</dbReference>
<feature type="transmembrane region" description="Helical" evidence="10">
    <location>
        <begin position="658"/>
        <end position="678"/>
    </location>
</feature>
<dbReference type="InParanoid" id="A0A2K1XB96"/>
<name>A0A2K1XB96_POPTR</name>
<evidence type="ECO:0000256" key="6">
    <source>
        <dbReference type="ARBA" id="ARBA00022840"/>
    </source>
</evidence>
<dbReference type="Proteomes" id="UP000006729">
    <property type="component" value="Chromosome 16"/>
</dbReference>
<dbReference type="Pfam" id="PF19055">
    <property type="entry name" value="ABC2_membrane_7"/>
    <property type="match status" value="1"/>
</dbReference>
<dbReference type="CDD" id="cd03213">
    <property type="entry name" value="ABCG_EPDR"/>
    <property type="match status" value="1"/>
</dbReference>
<dbReference type="InterPro" id="IPR052215">
    <property type="entry name" value="Plant_ABCG"/>
</dbReference>
<dbReference type="PANTHER" id="PTHR48042">
    <property type="entry name" value="ABC TRANSPORTER G FAMILY MEMBER 11"/>
    <property type="match status" value="1"/>
</dbReference>
<keyword evidence="5" id="KW-0547">Nucleotide-binding</keyword>
<feature type="transmembrane region" description="Helical" evidence="10">
    <location>
        <begin position="464"/>
        <end position="483"/>
    </location>
</feature>
<reference evidence="12 13" key="1">
    <citation type="journal article" date="2006" name="Science">
        <title>The genome of black cottonwood, Populus trichocarpa (Torr. &amp; Gray).</title>
        <authorList>
            <person name="Tuskan G.A."/>
            <person name="Difazio S."/>
            <person name="Jansson S."/>
            <person name="Bohlmann J."/>
            <person name="Grigoriev I."/>
            <person name="Hellsten U."/>
            <person name="Putnam N."/>
            <person name="Ralph S."/>
            <person name="Rombauts S."/>
            <person name="Salamov A."/>
            <person name="Schein J."/>
            <person name="Sterck L."/>
            <person name="Aerts A."/>
            <person name="Bhalerao R.R."/>
            <person name="Bhalerao R.P."/>
            <person name="Blaudez D."/>
            <person name="Boerjan W."/>
            <person name="Brun A."/>
            <person name="Brunner A."/>
            <person name="Busov V."/>
            <person name="Campbell M."/>
            <person name="Carlson J."/>
            <person name="Chalot M."/>
            <person name="Chapman J."/>
            <person name="Chen G.L."/>
            <person name="Cooper D."/>
            <person name="Coutinho P.M."/>
            <person name="Couturier J."/>
            <person name="Covert S."/>
            <person name="Cronk Q."/>
            <person name="Cunningham R."/>
            <person name="Davis J."/>
            <person name="Degroeve S."/>
            <person name="Dejardin A."/>
            <person name="Depamphilis C."/>
            <person name="Detter J."/>
            <person name="Dirks B."/>
            <person name="Dubchak I."/>
            <person name="Duplessis S."/>
            <person name="Ehlting J."/>
            <person name="Ellis B."/>
            <person name="Gendler K."/>
            <person name="Goodstein D."/>
            <person name="Gribskov M."/>
            <person name="Grimwood J."/>
            <person name="Groover A."/>
            <person name="Gunter L."/>
            <person name="Hamberger B."/>
            <person name="Heinze B."/>
            <person name="Helariutta Y."/>
            <person name="Henrissat B."/>
            <person name="Holligan D."/>
            <person name="Holt R."/>
            <person name="Huang W."/>
            <person name="Islam-Faridi N."/>
            <person name="Jones S."/>
            <person name="Jones-Rhoades M."/>
            <person name="Jorgensen R."/>
            <person name="Joshi C."/>
            <person name="Kangasjarvi J."/>
            <person name="Karlsson J."/>
            <person name="Kelleher C."/>
            <person name="Kirkpatrick R."/>
            <person name="Kirst M."/>
            <person name="Kohler A."/>
            <person name="Kalluri U."/>
            <person name="Larimer F."/>
            <person name="Leebens-Mack J."/>
            <person name="Leple J.C."/>
            <person name="Locascio P."/>
            <person name="Lou Y."/>
            <person name="Lucas S."/>
            <person name="Martin F."/>
            <person name="Montanini B."/>
            <person name="Napoli C."/>
            <person name="Nelson D.R."/>
            <person name="Nelson C."/>
            <person name="Nieminen K."/>
            <person name="Nilsson O."/>
            <person name="Pereda V."/>
            <person name="Peter G."/>
            <person name="Philippe R."/>
            <person name="Pilate G."/>
            <person name="Poliakov A."/>
            <person name="Razumovskaya J."/>
            <person name="Richardson P."/>
            <person name="Rinaldi C."/>
            <person name="Ritland K."/>
            <person name="Rouze P."/>
            <person name="Ryaboy D."/>
            <person name="Schmutz J."/>
            <person name="Schrader J."/>
            <person name="Segerman B."/>
            <person name="Shin H."/>
            <person name="Siddiqui A."/>
            <person name="Sterky F."/>
            <person name="Terry A."/>
            <person name="Tsai C.J."/>
            <person name="Uberbacher E."/>
            <person name="Unneberg P."/>
            <person name="Vahala J."/>
            <person name="Wall K."/>
            <person name="Wessler S."/>
            <person name="Yang G."/>
            <person name="Yin T."/>
            <person name="Douglas C."/>
            <person name="Marra M."/>
            <person name="Sandberg G."/>
            <person name="Van de Peer Y."/>
            <person name="Rokhsar D."/>
        </authorList>
    </citation>
    <scope>NUCLEOTIDE SEQUENCE [LARGE SCALE GENOMIC DNA]</scope>
    <source>
        <strain evidence="13">cv. Nisqually</strain>
    </source>
</reference>
<evidence type="ECO:0000313" key="12">
    <source>
        <dbReference type="EMBL" id="PNS98052.1"/>
    </source>
</evidence>
<organism evidence="12 13">
    <name type="scientific">Populus trichocarpa</name>
    <name type="common">Western balsam poplar</name>
    <name type="synonym">Populus balsamifera subsp. trichocarpa</name>
    <dbReference type="NCBI Taxonomy" id="3694"/>
    <lineage>
        <taxon>Eukaryota</taxon>
        <taxon>Viridiplantae</taxon>
        <taxon>Streptophyta</taxon>
        <taxon>Embryophyta</taxon>
        <taxon>Tracheophyta</taxon>
        <taxon>Spermatophyta</taxon>
        <taxon>Magnoliopsida</taxon>
        <taxon>eudicotyledons</taxon>
        <taxon>Gunneridae</taxon>
        <taxon>Pentapetalae</taxon>
        <taxon>rosids</taxon>
        <taxon>fabids</taxon>
        <taxon>Malpighiales</taxon>
        <taxon>Salicaceae</taxon>
        <taxon>Saliceae</taxon>
        <taxon>Populus</taxon>
    </lineage>
</organism>
<dbReference type="InterPro" id="IPR043926">
    <property type="entry name" value="ABCG_dom"/>
</dbReference>
<keyword evidence="3" id="KW-0813">Transport</keyword>
<proteinExistence type="inferred from homology"/>
<feature type="region of interest" description="Disordered" evidence="9">
    <location>
        <begin position="1"/>
        <end position="62"/>
    </location>
</feature>
<keyword evidence="8 10" id="KW-0472">Membrane</keyword>
<dbReference type="InterPro" id="IPR003439">
    <property type="entry name" value="ABC_transporter-like_ATP-bd"/>
</dbReference>
<dbReference type="GO" id="GO:0140359">
    <property type="term" value="F:ABC-type transporter activity"/>
    <property type="evidence" value="ECO:0007669"/>
    <property type="project" value="InterPro"/>
</dbReference>
<evidence type="ECO:0000256" key="3">
    <source>
        <dbReference type="ARBA" id="ARBA00022448"/>
    </source>
</evidence>
<accession>A0A2K1XB96</accession>
<feature type="region of interest" description="Disordered" evidence="9">
    <location>
        <begin position="708"/>
        <end position="732"/>
    </location>
</feature>
<feature type="transmembrane region" description="Helical" evidence="10">
    <location>
        <begin position="503"/>
        <end position="527"/>
    </location>
</feature>
<dbReference type="AlphaFoldDB" id="A0A2K1XB96"/>
<feature type="transmembrane region" description="Helical" evidence="10">
    <location>
        <begin position="597"/>
        <end position="614"/>
    </location>
</feature>
<comment type="subcellular location">
    <subcellularLocation>
        <location evidence="1">Membrane</location>
        <topology evidence="1">Multi-pass membrane protein</topology>
    </subcellularLocation>
</comment>
<evidence type="ECO:0000256" key="10">
    <source>
        <dbReference type="SAM" id="Phobius"/>
    </source>
</evidence>
<dbReference type="GO" id="GO:0055085">
    <property type="term" value="P:transmembrane transport"/>
    <property type="evidence" value="ECO:0000318"/>
    <property type="project" value="GO_Central"/>
</dbReference>
<keyword evidence="4 10" id="KW-0812">Transmembrane</keyword>
<keyword evidence="13" id="KW-1185">Reference proteome</keyword>
<evidence type="ECO:0000256" key="4">
    <source>
        <dbReference type="ARBA" id="ARBA00022692"/>
    </source>
</evidence>
<evidence type="ECO:0000259" key="11">
    <source>
        <dbReference type="PROSITE" id="PS50893"/>
    </source>
</evidence>
<feature type="transmembrane region" description="Helical" evidence="10">
    <location>
        <begin position="567"/>
        <end position="588"/>
    </location>
</feature>
<dbReference type="InterPro" id="IPR003593">
    <property type="entry name" value="AAA+_ATPase"/>
</dbReference>
<feature type="domain" description="ABC transporter" evidence="11">
    <location>
        <begin position="73"/>
        <end position="318"/>
    </location>
</feature>
<feature type="compositionally biased region" description="Acidic residues" evidence="9">
    <location>
        <begin position="1"/>
        <end position="13"/>
    </location>
</feature>
<dbReference type="Pfam" id="PF01061">
    <property type="entry name" value="ABC2_membrane"/>
    <property type="match status" value="1"/>
</dbReference>
<feature type="transmembrane region" description="Helical" evidence="10">
    <location>
        <begin position="429"/>
        <end position="452"/>
    </location>
</feature>
<evidence type="ECO:0000256" key="9">
    <source>
        <dbReference type="SAM" id="MobiDB-lite"/>
    </source>
</evidence>
<evidence type="ECO:0000256" key="8">
    <source>
        <dbReference type="ARBA" id="ARBA00023136"/>
    </source>
</evidence>
<evidence type="ECO:0000256" key="7">
    <source>
        <dbReference type="ARBA" id="ARBA00022989"/>
    </source>
</evidence>
<dbReference type="Gene3D" id="3.40.50.300">
    <property type="entry name" value="P-loop containing nucleotide triphosphate hydrolases"/>
    <property type="match status" value="1"/>
</dbReference>
<dbReference type="SMART" id="SM00382">
    <property type="entry name" value="AAA"/>
    <property type="match status" value="1"/>
</dbReference>
<dbReference type="PANTHER" id="PTHR48042:SF8">
    <property type="entry name" value="ABC-2 TYPE TRANSPORTER TRANSMEMBRANE DOMAIN-CONTAINING PROTEIN"/>
    <property type="match status" value="1"/>
</dbReference>
<dbReference type="GO" id="GO:0016887">
    <property type="term" value="F:ATP hydrolysis activity"/>
    <property type="evidence" value="ECO:0007669"/>
    <property type="project" value="InterPro"/>
</dbReference>
<sequence length="732" mass="83306">MKVEESTENELEQSEMKVEESTENELEQSEMKVEESTENELEQSEMKVEESTENELEQSESSTVMREKKAIYLVWEDVTAVVAKNLGKGQTRKLLNRQSGYALPDRIMAIMGPSGSGKSTLLDALAGRLSSNVIMSGNVLLNGKQRKIGNGSISYTTQEDFLFGTLTVKETLTYSAHLRLPSTMTKDEINSVIENTIMKMGLQDCADNKVGNWHLRGLSGGEKRRLSISLEILTQPYVLFLDEPTSGLDSASALFVIHALKNIALDGRIVVCSIHQPSSYIFDLFDDLCLLSSGETIYFGEAKLAVKFFAEAGFPCPTRRNPSDHFLRCINSDFDKMASTLLRSLRDSAVSVPSNFETSFTTEDIKAKLIEKYRSSEYSINTRKKIRQIALINEELMSGLIEIRINWWKQLYTLTIRSFVNMIRDLGYFWVRTFFYILISLGAGIMYFDVGLSNSAFVTRAKCYTYVYDFLICLSVGGLPSFLEEWKVSYHELLNRHYGEAVFMLSNFFASFIFLVIMSLSSGTIVFYMVKFHLGFSHYCYLCMNFFFCFAIMESVAMIVALLVPNFLMGIGVSAFAVMFLSMASGLYRPLPDLPKFFWRYPMAYISFTSWAVQGQFKNDMLGLEFEPFVQGEPKIQGKQILHDFFGVRVNYSKWWDLAALLLLLLCHKLLFLSILKYKQRLVLLLRRFCAKRTLKALALRPSFRKEKYGSSRRNQPLHPLSAQEGLASPLS</sequence>
<evidence type="ECO:0000256" key="5">
    <source>
        <dbReference type="ARBA" id="ARBA00022741"/>
    </source>
</evidence>
<dbReference type="InterPro" id="IPR013525">
    <property type="entry name" value="ABC2_TM"/>
</dbReference>
<dbReference type="InterPro" id="IPR027417">
    <property type="entry name" value="P-loop_NTPase"/>
</dbReference>
<protein>
    <recommendedName>
        <fullName evidence="11">ABC transporter domain-containing protein</fullName>
    </recommendedName>
</protein>
<keyword evidence="6" id="KW-0067">ATP-binding</keyword>
<evidence type="ECO:0000313" key="13">
    <source>
        <dbReference type="Proteomes" id="UP000006729"/>
    </source>
</evidence>
<keyword evidence="7 10" id="KW-1133">Transmembrane helix</keyword>
<dbReference type="PROSITE" id="PS50893">
    <property type="entry name" value="ABC_TRANSPORTER_2"/>
    <property type="match status" value="1"/>
</dbReference>
<dbReference type="PROSITE" id="PS00211">
    <property type="entry name" value="ABC_TRANSPORTER_1"/>
    <property type="match status" value="1"/>
</dbReference>
<evidence type="ECO:0000256" key="2">
    <source>
        <dbReference type="ARBA" id="ARBA00005814"/>
    </source>
</evidence>